<dbReference type="InterPro" id="IPR050832">
    <property type="entry name" value="Bact_Acetyltransf"/>
</dbReference>
<evidence type="ECO:0000259" key="3">
    <source>
        <dbReference type="PROSITE" id="PS51186"/>
    </source>
</evidence>
<protein>
    <submittedName>
        <fullName evidence="4">GNAT family N-acetyltransferase</fullName>
        <ecNumber evidence="4">2.3.1.-</ecNumber>
    </submittedName>
</protein>
<keyword evidence="2 4" id="KW-0012">Acyltransferase</keyword>
<dbReference type="GO" id="GO:0016746">
    <property type="term" value="F:acyltransferase activity"/>
    <property type="evidence" value="ECO:0007669"/>
    <property type="project" value="UniProtKB-KW"/>
</dbReference>
<proteinExistence type="predicted"/>
<dbReference type="PROSITE" id="PS51186">
    <property type="entry name" value="GNAT"/>
    <property type="match status" value="1"/>
</dbReference>
<name>A0ABV5B500_9BACL</name>
<dbReference type="InterPro" id="IPR000182">
    <property type="entry name" value="GNAT_dom"/>
</dbReference>
<sequence>MENRFRVVRTEAQHISGVAPLFDEYRMFYGQASDPAGAESFLRDRMAAGESVVYHAIHKESGAIAAFMQLYPSFSSVSMRRIWILNDLFVASPFRRQGAAHLLLAQAEELAAATGAKGIELSTAVTNVQAQKIYRNAGYEQDEEFLHFFRTIQNA</sequence>
<dbReference type="PANTHER" id="PTHR43877:SF2">
    <property type="entry name" value="AMINOALKYLPHOSPHONATE N-ACETYLTRANSFERASE-RELATED"/>
    <property type="match status" value="1"/>
</dbReference>
<evidence type="ECO:0000256" key="1">
    <source>
        <dbReference type="ARBA" id="ARBA00022679"/>
    </source>
</evidence>
<dbReference type="SUPFAM" id="SSF55729">
    <property type="entry name" value="Acyl-CoA N-acyltransferases (Nat)"/>
    <property type="match status" value="1"/>
</dbReference>
<dbReference type="RefSeq" id="WP_375523518.1">
    <property type="nucleotide sequence ID" value="NZ_JBHILM010000002.1"/>
</dbReference>
<keyword evidence="1 4" id="KW-0808">Transferase</keyword>
<organism evidence="4 5">
    <name type="scientific">Paenibacillus terreus</name>
    <dbReference type="NCBI Taxonomy" id="1387834"/>
    <lineage>
        <taxon>Bacteria</taxon>
        <taxon>Bacillati</taxon>
        <taxon>Bacillota</taxon>
        <taxon>Bacilli</taxon>
        <taxon>Bacillales</taxon>
        <taxon>Paenibacillaceae</taxon>
        <taxon>Paenibacillus</taxon>
    </lineage>
</organism>
<dbReference type="EMBL" id="JBHILM010000002">
    <property type="protein sequence ID" value="MFB5679676.1"/>
    <property type="molecule type" value="Genomic_DNA"/>
</dbReference>
<keyword evidence="5" id="KW-1185">Reference proteome</keyword>
<evidence type="ECO:0000313" key="5">
    <source>
        <dbReference type="Proteomes" id="UP001580407"/>
    </source>
</evidence>
<dbReference type="PANTHER" id="PTHR43877">
    <property type="entry name" value="AMINOALKYLPHOSPHONATE N-ACETYLTRANSFERASE-RELATED-RELATED"/>
    <property type="match status" value="1"/>
</dbReference>
<evidence type="ECO:0000313" key="4">
    <source>
        <dbReference type="EMBL" id="MFB5679676.1"/>
    </source>
</evidence>
<gene>
    <name evidence="4" type="ORF">ACE3NQ_01950</name>
</gene>
<comment type="caution">
    <text evidence="4">The sequence shown here is derived from an EMBL/GenBank/DDBJ whole genome shotgun (WGS) entry which is preliminary data.</text>
</comment>
<dbReference type="EC" id="2.3.1.-" evidence="4"/>
<dbReference type="InterPro" id="IPR016181">
    <property type="entry name" value="Acyl_CoA_acyltransferase"/>
</dbReference>
<feature type="domain" description="N-acetyltransferase" evidence="3">
    <location>
        <begin position="6"/>
        <end position="155"/>
    </location>
</feature>
<reference evidence="4 5" key="1">
    <citation type="submission" date="2024-09" db="EMBL/GenBank/DDBJ databases">
        <authorList>
            <person name="Ruan L."/>
        </authorList>
    </citation>
    <scope>NUCLEOTIDE SEQUENCE [LARGE SCALE GENOMIC DNA]</scope>
    <source>
        <strain evidence="4 5">D33</strain>
    </source>
</reference>
<dbReference type="Proteomes" id="UP001580407">
    <property type="component" value="Unassembled WGS sequence"/>
</dbReference>
<dbReference type="Pfam" id="PF00583">
    <property type="entry name" value="Acetyltransf_1"/>
    <property type="match status" value="1"/>
</dbReference>
<accession>A0ABV5B500</accession>
<evidence type="ECO:0000256" key="2">
    <source>
        <dbReference type="ARBA" id="ARBA00023315"/>
    </source>
</evidence>
<dbReference type="Gene3D" id="3.40.630.30">
    <property type="match status" value="1"/>
</dbReference>